<gene>
    <name evidence="2" type="ORF">GGP41_005564</name>
</gene>
<feature type="region of interest" description="Disordered" evidence="1">
    <location>
        <begin position="619"/>
        <end position="646"/>
    </location>
</feature>
<feature type="region of interest" description="Disordered" evidence="1">
    <location>
        <begin position="52"/>
        <end position="82"/>
    </location>
</feature>
<protein>
    <submittedName>
        <fullName evidence="2">Uncharacterized protein</fullName>
    </submittedName>
</protein>
<feature type="compositionally biased region" description="Basic and acidic residues" evidence="1">
    <location>
        <begin position="798"/>
        <end position="810"/>
    </location>
</feature>
<name>A0A8H5ZI07_COCSA</name>
<organism evidence="2 3">
    <name type="scientific">Cochliobolus sativus</name>
    <name type="common">Common root rot and spot blotch fungus</name>
    <name type="synonym">Bipolaris sorokiniana</name>
    <dbReference type="NCBI Taxonomy" id="45130"/>
    <lineage>
        <taxon>Eukaryota</taxon>
        <taxon>Fungi</taxon>
        <taxon>Dikarya</taxon>
        <taxon>Ascomycota</taxon>
        <taxon>Pezizomycotina</taxon>
        <taxon>Dothideomycetes</taxon>
        <taxon>Pleosporomycetidae</taxon>
        <taxon>Pleosporales</taxon>
        <taxon>Pleosporineae</taxon>
        <taxon>Pleosporaceae</taxon>
        <taxon>Bipolaris</taxon>
    </lineage>
</organism>
<dbReference type="Proteomes" id="UP000624244">
    <property type="component" value="Unassembled WGS sequence"/>
</dbReference>
<evidence type="ECO:0000313" key="3">
    <source>
        <dbReference type="Proteomes" id="UP000624244"/>
    </source>
</evidence>
<dbReference type="AlphaFoldDB" id="A0A8H5ZI07"/>
<feature type="region of interest" description="Disordered" evidence="1">
    <location>
        <begin position="780"/>
        <end position="810"/>
    </location>
</feature>
<dbReference type="OMA" id="FAEYHLS"/>
<feature type="compositionally biased region" description="Pro residues" evidence="1">
    <location>
        <begin position="626"/>
        <end position="635"/>
    </location>
</feature>
<accession>A0A8H5ZI07</accession>
<proteinExistence type="predicted"/>
<evidence type="ECO:0000256" key="1">
    <source>
        <dbReference type="SAM" id="MobiDB-lite"/>
    </source>
</evidence>
<evidence type="ECO:0000313" key="2">
    <source>
        <dbReference type="EMBL" id="KAF5848173.1"/>
    </source>
</evidence>
<reference evidence="2" key="1">
    <citation type="submission" date="2019-11" db="EMBL/GenBank/DDBJ databases">
        <title>Bipolaris sorokiniana Genome sequencing.</title>
        <authorList>
            <person name="Wang H."/>
        </authorList>
    </citation>
    <scope>NUCLEOTIDE SEQUENCE</scope>
</reference>
<comment type="caution">
    <text evidence="2">The sequence shown here is derived from an EMBL/GenBank/DDBJ whole genome shotgun (WGS) entry which is preliminary data.</text>
</comment>
<sequence length="810" mass="90074">MHKISRTSLASLVCPSAPFLAPRLLRTAIPAAAIATTSPCPHFARLQRATYATAKQAKSTPRKVTTEKGKRMPRNPPSTEAEAKTARLVNQFRNACEARNVELIMELYPALIAADLLDSYDTRRITQALHVRIRNEYVPSKRSDLFPFVQQVVGDIRRGVLQPHHYAFVHLFGIYKDCARWDEGYTLWQWLVQQDERYVSQAAYGAAIELMAYGGIMRLPDLEELYADGLKRFPGTFAEYHLSPDAVIPDRTQLTTIAGIPTILLQGILTARILARDWKRAYLALDTALRIFPTQTPPRYFELFMTERPVNEAYTAFMLACRAGICLRPTHVTALLTKLRAAMGASRSMADSVMLLRAIANAIYGYLEAGGQLQGIHVGSFLRSFELILPEPTVGEDYAGEAAEMRNILVVTAHEIVSNLIRAGMSPQIQPFEALISISGKLRVPNLLTTTLEDVQAAGLELVAIGTRTVVTSAGLLKNKDLIEEYWQKIVSTAEKNSVIIPFEDWITFTKACRRADHTDYFRGQLLKLPHAITERIERVIIQQIDLPELSSTSLGSYQSMTLEQLQSELSLLKTQMSNIEAAVMSGQPLDLRTTPFYMHIDPGYPSLGTGEDLRQIYDNFTTDPHQPPPPPPADGSPIRTALSPTGIPLDDLRFRNWVTIHEMMDSAESYESDLQFALDAAIKAGEPLKGAPEILRLRKENPKLLSSPDLATRIRELRTSSSEAAKFFRKVGTESSQVEANRKEAEMRLRKHVAKDEGESVVSLGKGAPRLVYYVGLESDQEAPGGSKGRAKIRKVKVSDGKGGEGFEE</sequence>
<dbReference type="EMBL" id="WNKQ01000011">
    <property type="protein sequence ID" value="KAF5848173.1"/>
    <property type="molecule type" value="Genomic_DNA"/>
</dbReference>